<evidence type="ECO:0000313" key="12">
    <source>
        <dbReference type="Proteomes" id="UP000052946"/>
    </source>
</evidence>
<dbReference type="EMBL" id="BBXV01000047">
    <property type="protein sequence ID" value="GAQ19484.1"/>
    <property type="molecule type" value="Genomic_DNA"/>
</dbReference>
<evidence type="ECO:0000259" key="9">
    <source>
        <dbReference type="Pfam" id="PF05504"/>
    </source>
</evidence>
<proteinExistence type="inferred from homology"/>
<dbReference type="Pfam" id="PF05504">
    <property type="entry name" value="Spore_GerAC"/>
    <property type="match status" value="1"/>
</dbReference>
<dbReference type="InterPro" id="IPR008844">
    <property type="entry name" value="Spore_GerAC-like"/>
</dbReference>
<evidence type="ECO:0000256" key="5">
    <source>
        <dbReference type="ARBA" id="ARBA00023136"/>
    </source>
</evidence>
<dbReference type="RefSeq" id="WP_058951103.1">
    <property type="nucleotide sequence ID" value="NZ_BBXV01000047.1"/>
</dbReference>
<dbReference type="GO" id="GO:0016020">
    <property type="term" value="C:membrane"/>
    <property type="evidence" value="ECO:0007669"/>
    <property type="project" value="UniProtKB-SubCell"/>
</dbReference>
<gene>
    <name evidence="11" type="ORF">OPHB3_3453</name>
</gene>
<feature type="chain" id="PRO_5038915853" evidence="8">
    <location>
        <begin position="21"/>
        <end position="379"/>
    </location>
</feature>
<organism evidence="11 12">
    <name type="scientific">Oceanobacillus picturae</name>
    <dbReference type="NCBI Taxonomy" id="171693"/>
    <lineage>
        <taxon>Bacteria</taxon>
        <taxon>Bacillati</taxon>
        <taxon>Bacillota</taxon>
        <taxon>Bacilli</taxon>
        <taxon>Bacillales</taxon>
        <taxon>Bacillaceae</taxon>
        <taxon>Oceanobacillus</taxon>
    </lineage>
</organism>
<evidence type="ECO:0000259" key="10">
    <source>
        <dbReference type="Pfam" id="PF25198"/>
    </source>
</evidence>
<comment type="similarity">
    <text evidence="2">Belongs to the GerABKC lipoprotein family.</text>
</comment>
<comment type="caution">
    <text evidence="11">The sequence shown here is derived from an EMBL/GenBank/DDBJ whole genome shotgun (WGS) entry which is preliminary data.</text>
</comment>
<dbReference type="InterPro" id="IPR038501">
    <property type="entry name" value="Spore_GerAC_C_sf"/>
</dbReference>
<dbReference type="PROSITE" id="PS51257">
    <property type="entry name" value="PROKAR_LIPOPROTEIN"/>
    <property type="match status" value="1"/>
</dbReference>
<reference evidence="11 12" key="2">
    <citation type="journal article" date="2016" name="Genome Announc.">
        <title>Draft Genome Sequence of Oceanobacillus picturae Heshi-B3, Isolated from Fermented Rice Bran in a Traditional Japanese Seafood Dish.</title>
        <authorList>
            <person name="Akuzawa S."/>
            <person name="Nagaoka J."/>
            <person name="Kanekatsu M."/>
            <person name="Kanesaki Y."/>
            <person name="Suzuki T."/>
        </authorList>
    </citation>
    <scope>NUCLEOTIDE SEQUENCE [LARGE SCALE GENOMIC DNA]</scope>
    <source>
        <strain evidence="11 12">Heshi-B3</strain>
    </source>
</reference>
<dbReference type="InterPro" id="IPR057336">
    <property type="entry name" value="GerAC_N"/>
</dbReference>
<keyword evidence="7" id="KW-0449">Lipoprotein</keyword>
<feature type="domain" description="Spore germination protein N-terminal" evidence="10">
    <location>
        <begin position="21"/>
        <end position="190"/>
    </location>
</feature>
<evidence type="ECO:0000256" key="4">
    <source>
        <dbReference type="ARBA" id="ARBA00022729"/>
    </source>
</evidence>
<evidence type="ECO:0000256" key="7">
    <source>
        <dbReference type="ARBA" id="ARBA00023288"/>
    </source>
</evidence>
<evidence type="ECO:0000256" key="3">
    <source>
        <dbReference type="ARBA" id="ARBA00022544"/>
    </source>
</evidence>
<evidence type="ECO:0000256" key="1">
    <source>
        <dbReference type="ARBA" id="ARBA00004635"/>
    </source>
</evidence>
<evidence type="ECO:0000256" key="6">
    <source>
        <dbReference type="ARBA" id="ARBA00023139"/>
    </source>
</evidence>
<dbReference type="PANTHER" id="PTHR35789">
    <property type="entry name" value="SPORE GERMINATION PROTEIN B3"/>
    <property type="match status" value="1"/>
</dbReference>
<dbReference type="Proteomes" id="UP000052946">
    <property type="component" value="Unassembled WGS sequence"/>
</dbReference>
<evidence type="ECO:0000313" key="11">
    <source>
        <dbReference type="EMBL" id="GAQ19484.1"/>
    </source>
</evidence>
<protein>
    <submittedName>
        <fullName evidence="11">Germination protein</fullName>
    </submittedName>
</protein>
<evidence type="ECO:0000256" key="8">
    <source>
        <dbReference type="SAM" id="SignalP"/>
    </source>
</evidence>
<dbReference type="InterPro" id="IPR046953">
    <property type="entry name" value="Spore_GerAC-like_C"/>
</dbReference>
<keyword evidence="5" id="KW-0472">Membrane</keyword>
<dbReference type="PANTHER" id="PTHR35789:SF1">
    <property type="entry name" value="SPORE GERMINATION PROTEIN B3"/>
    <property type="match status" value="1"/>
</dbReference>
<comment type="subcellular location">
    <subcellularLocation>
        <location evidence="1">Membrane</location>
        <topology evidence="1">Lipid-anchor</topology>
    </subcellularLocation>
</comment>
<keyword evidence="6" id="KW-0564">Palmitate</keyword>
<feature type="signal peptide" evidence="8">
    <location>
        <begin position="1"/>
        <end position="20"/>
    </location>
</feature>
<accession>A0A0U9HKQ7</accession>
<sequence>MRLKRLFFLCITLCLLTSCVDSTQLEKLGIIHTRGVDISEEKPSELETTLIIFQFNAQTDMVSKTLSGTGHTIKEAREQANNKSSFALTPGQIRLELYGKEIAQKGIINYLNTLTRDAKVSDTMLLAISDTTAKEILQVGQSDTTMDIGQFLHGLIRQEGLEDSIPEVALHDFTHIYFDVGQDPFLPVITMDDDAPQLAALGIFRGDKYVGDITLDEALLLNMTQKHVGFAPLELEIPRAPLDKYIEDTEPIDPDSESMHVRIGIKGKTTSEITDLEQLRFRSNIDIDIDLHESSEQLIVKDEKVAKAIEEELGKAIKKKYEALFKKVQEFNADPIGYGRLYRIKNNNKLTVEEWREKFPEITVDFQVDVNLVHFGTIQ</sequence>
<dbReference type="GO" id="GO:0009847">
    <property type="term" value="P:spore germination"/>
    <property type="evidence" value="ECO:0007669"/>
    <property type="project" value="InterPro"/>
</dbReference>
<dbReference type="Pfam" id="PF25198">
    <property type="entry name" value="Spore_GerAC_N"/>
    <property type="match status" value="1"/>
</dbReference>
<reference evidence="12" key="1">
    <citation type="submission" date="2015-07" db="EMBL/GenBank/DDBJ databases">
        <title>Draft Genome Sequence of Oceanobacillus picturae Heshi-B3 that Was Isolated from Fermented Rice Bran with Aging Salted Mackerel, Which Was Named Heshiko as Traditional Fermented Seafood in Japan.</title>
        <authorList>
            <person name="Akuzawa S."/>
            <person name="Nakagawa J."/>
            <person name="Kanekatsu T."/>
            <person name="Kanesaki Y."/>
            <person name="Suzuki T."/>
        </authorList>
    </citation>
    <scope>NUCLEOTIDE SEQUENCE [LARGE SCALE GENOMIC DNA]</scope>
    <source>
        <strain evidence="12">Heshi-B3</strain>
    </source>
</reference>
<dbReference type="AlphaFoldDB" id="A0A0U9HKQ7"/>
<feature type="domain" description="Spore germination GerAC-like C-terminal" evidence="9">
    <location>
        <begin position="201"/>
        <end position="376"/>
    </location>
</feature>
<dbReference type="NCBIfam" id="TIGR02887">
    <property type="entry name" value="spore_ger_x_C"/>
    <property type="match status" value="1"/>
</dbReference>
<evidence type="ECO:0000256" key="2">
    <source>
        <dbReference type="ARBA" id="ARBA00007886"/>
    </source>
</evidence>
<name>A0A0U9HKQ7_9BACI</name>
<keyword evidence="3" id="KW-0309">Germination</keyword>
<dbReference type="Gene3D" id="3.30.300.210">
    <property type="entry name" value="Nutrient germinant receptor protein C, domain 3"/>
    <property type="match status" value="1"/>
</dbReference>
<keyword evidence="4 8" id="KW-0732">Signal</keyword>